<proteinExistence type="predicted"/>
<accession>A0ABT4RBL3</accession>
<evidence type="ECO:0000313" key="3">
    <source>
        <dbReference type="EMBL" id="MCZ9292783.1"/>
    </source>
</evidence>
<feature type="signal peptide" evidence="2">
    <location>
        <begin position="1"/>
        <end position="26"/>
    </location>
</feature>
<evidence type="ECO:0000256" key="2">
    <source>
        <dbReference type="SAM" id="SignalP"/>
    </source>
</evidence>
<sequence length="228" mass="24686">MKRKSMKILSCLIASAVVAVPAVSSAQPSSLGSSSILKPHEHPQNPETPAVDGLEKTQEGKEIFSATHFMVGNRAKELTLVKDIKQSPSFDEEANTRLSIETMNAFQQEDPEYFAKYAEEMTSGNPVRVERALSRGQGDISEYINATYPEIAANGEMTPQACSIGVGGCVWTVILAWNYGAAVNVGGAINVYTALWGPDKTWSPFAEENTTLQRQTMIATLARELATA</sequence>
<keyword evidence="4" id="KW-1185">Reference proteome</keyword>
<evidence type="ECO:0000313" key="4">
    <source>
        <dbReference type="Proteomes" id="UP001146453"/>
    </source>
</evidence>
<dbReference type="RefSeq" id="WP_269952905.1">
    <property type="nucleotide sequence ID" value="NZ_JAKMUR010000028.1"/>
</dbReference>
<dbReference type="EMBL" id="JAKMUR010000028">
    <property type="protein sequence ID" value="MCZ9292783.1"/>
    <property type="molecule type" value="Genomic_DNA"/>
</dbReference>
<evidence type="ECO:0008006" key="5">
    <source>
        <dbReference type="Google" id="ProtNLM"/>
    </source>
</evidence>
<dbReference type="Pfam" id="PF26137">
    <property type="entry name" value="Toxin_SdpC"/>
    <property type="match status" value="1"/>
</dbReference>
<keyword evidence="2" id="KW-0732">Signal</keyword>
<organism evidence="3 4">
    <name type="scientific">Corynebacterium lehmanniae</name>
    <dbReference type="NCBI Taxonomy" id="2913497"/>
    <lineage>
        <taxon>Bacteria</taxon>
        <taxon>Bacillati</taxon>
        <taxon>Actinomycetota</taxon>
        <taxon>Actinomycetes</taxon>
        <taxon>Mycobacteriales</taxon>
        <taxon>Corynebacteriaceae</taxon>
        <taxon>Corynebacterium</taxon>
    </lineage>
</organism>
<dbReference type="InterPro" id="IPR023888">
    <property type="entry name" value="SdpC-like"/>
</dbReference>
<reference evidence="3" key="1">
    <citation type="submission" date="2022-02" db="EMBL/GenBank/DDBJ databases">
        <title>Corynebacterium sp. from urogenital microbiome.</title>
        <authorList>
            <person name="Cappelli E.A."/>
            <person name="Ribeiro T.G."/>
            <person name="Peixe L."/>
        </authorList>
    </citation>
    <scope>NUCLEOTIDE SEQUENCE</scope>
    <source>
        <strain evidence="3">C8Ua_144</strain>
    </source>
</reference>
<comment type="caution">
    <text evidence="3">The sequence shown here is derived from an EMBL/GenBank/DDBJ whole genome shotgun (WGS) entry which is preliminary data.</text>
</comment>
<feature type="chain" id="PRO_5045840152" description="Secreted protein" evidence="2">
    <location>
        <begin position="27"/>
        <end position="228"/>
    </location>
</feature>
<dbReference type="Proteomes" id="UP001146453">
    <property type="component" value="Unassembled WGS sequence"/>
</dbReference>
<name>A0ABT4RBL3_9CORY</name>
<protein>
    <recommendedName>
        <fullName evidence="5">Secreted protein</fullName>
    </recommendedName>
</protein>
<evidence type="ECO:0000256" key="1">
    <source>
        <dbReference type="SAM" id="MobiDB-lite"/>
    </source>
</evidence>
<feature type="region of interest" description="Disordered" evidence="1">
    <location>
        <begin position="29"/>
        <end position="55"/>
    </location>
</feature>
<gene>
    <name evidence="3" type="ORF">L8U61_11635</name>
</gene>